<sequence>MIMIFMMQNQSTFNNLESLANKVRFPGRQESKTVEFCLLSR</sequence>
<name>A0A2P2LLR4_RHIMU</name>
<dbReference type="AlphaFoldDB" id="A0A2P2LLR4"/>
<protein>
    <submittedName>
        <fullName evidence="1">Uncharacterized protein</fullName>
    </submittedName>
</protein>
<organism evidence="1">
    <name type="scientific">Rhizophora mucronata</name>
    <name type="common">Asiatic mangrove</name>
    <dbReference type="NCBI Taxonomy" id="61149"/>
    <lineage>
        <taxon>Eukaryota</taxon>
        <taxon>Viridiplantae</taxon>
        <taxon>Streptophyta</taxon>
        <taxon>Embryophyta</taxon>
        <taxon>Tracheophyta</taxon>
        <taxon>Spermatophyta</taxon>
        <taxon>Magnoliopsida</taxon>
        <taxon>eudicotyledons</taxon>
        <taxon>Gunneridae</taxon>
        <taxon>Pentapetalae</taxon>
        <taxon>rosids</taxon>
        <taxon>fabids</taxon>
        <taxon>Malpighiales</taxon>
        <taxon>Rhizophoraceae</taxon>
        <taxon>Rhizophora</taxon>
    </lineage>
</organism>
<accession>A0A2P2LLR4</accession>
<evidence type="ECO:0000313" key="1">
    <source>
        <dbReference type="EMBL" id="MBX18892.1"/>
    </source>
</evidence>
<reference evidence="1" key="1">
    <citation type="submission" date="2018-02" db="EMBL/GenBank/DDBJ databases">
        <title>Rhizophora mucronata_Transcriptome.</title>
        <authorList>
            <person name="Meera S.P."/>
            <person name="Sreeshan A."/>
            <person name="Augustine A."/>
        </authorList>
    </citation>
    <scope>NUCLEOTIDE SEQUENCE</scope>
    <source>
        <tissue evidence="1">Leaf</tissue>
    </source>
</reference>
<proteinExistence type="predicted"/>
<dbReference type="EMBL" id="GGEC01038408">
    <property type="protein sequence ID" value="MBX18892.1"/>
    <property type="molecule type" value="Transcribed_RNA"/>
</dbReference>